<evidence type="ECO:0000256" key="4">
    <source>
        <dbReference type="ARBA" id="ARBA00022801"/>
    </source>
</evidence>
<dbReference type="Proteomes" id="UP000319897">
    <property type="component" value="Unassembled WGS sequence"/>
</dbReference>
<keyword evidence="7" id="KW-0326">Glycosidase</keyword>
<keyword evidence="3" id="KW-0479">Metal-binding</keyword>
<gene>
    <name evidence="10" type="ORF">FJQ54_11505</name>
</gene>
<dbReference type="CDD" id="cd11339">
    <property type="entry name" value="AmyAc_bac_CMD_like_2"/>
    <property type="match status" value="1"/>
</dbReference>
<evidence type="ECO:0000256" key="5">
    <source>
        <dbReference type="ARBA" id="ARBA00022837"/>
    </source>
</evidence>
<evidence type="ECO:0000256" key="2">
    <source>
        <dbReference type="ARBA" id="ARBA00008061"/>
    </source>
</evidence>
<dbReference type="InterPro" id="IPR006047">
    <property type="entry name" value="GH13_cat_dom"/>
</dbReference>
<dbReference type="PANTHER" id="PTHR10357:SF209">
    <property type="entry name" value="PERIPLASMIC ALPHA-AMYLASE"/>
    <property type="match status" value="1"/>
</dbReference>
<dbReference type="PANTHER" id="PTHR10357">
    <property type="entry name" value="ALPHA-AMYLASE FAMILY MEMBER"/>
    <property type="match status" value="1"/>
</dbReference>
<dbReference type="SUPFAM" id="SSF51445">
    <property type="entry name" value="(Trans)glycosidases"/>
    <property type="match status" value="1"/>
</dbReference>
<name>A0A501XJL3_9SPHN</name>
<evidence type="ECO:0000256" key="6">
    <source>
        <dbReference type="ARBA" id="ARBA00023277"/>
    </source>
</evidence>
<organism evidence="10 11">
    <name type="scientific">Sandaracinobacter neustonicus</name>
    <dbReference type="NCBI Taxonomy" id="1715348"/>
    <lineage>
        <taxon>Bacteria</taxon>
        <taxon>Pseudomonadati</taxon>
        <taxon>Pseudomonadota</taxon>
        <taxon>Alphaproteobacteria</taxon>
        <taxon>Sphingomonadales</taxon>
        <taxon>Sphingosinicellaceae</taxon>
        <taxon>Sandaracinobacter</taxon>
    </lineage>
</organism>
<proteinExistence type="inferred from homology"/>
<evidence type="ECO:0000259" key="9">
    <source>
        <dbReference type="SMART" id="SM00642"/>
    </source>
</evidence>
<evidence type="ECO:0000313" key="10">
    <source>
        <dbReference type="EMBL" id="TPE60357.1"/>
    </source>
</evidence>
<keyword evidence="6" id="KW-0119">Carbohydrate metabolism</keyword>
<comment type="cofactor">
    <cofactor evidence="1">
        <name>Ca(2+)</name>
        <dbReference type="ChEBI" id="CHEBI:29108"/>
    </cofactor>
</comment>
<protein>
    <submittedName>
        <fullName evidence="10">Alpha-amylase</fullName>
    </submittedName>
</protein>
<dbReference type="InterPro" id="IPR013777">
    <property type="entry name" value="A-amylase-like"/>
</dbReference>
<sequence>MKGLLAATALMAGLASPAAAQGYLDRAPSDELIYFLLPDRFENGDHANDRGGIKGGRLEHGFDPTAKGFFLGGDLKGLTSRLDYIQGMGATAIWLGPIYRNKPVQGPKGEESAGYHGYWITDFTTVDPHFGTEADLKAFIAAAHARGMKVYLDIITNHTADVIQYRECPDTACSYRSRADYPFTRRGGPNGVPINERFLGDAAEHQTVENYTRLTDPRWAYTPYLPKGEEKVKVPGWLNDPIYYNNRGDSSFKGESSILGDFVGLDDVMTAHPRVVRGMVDIYGSWIDRFKVDGFRIDTARHVNPEFWQAFVSAMLERARANGIPNFHIFGEVLDPDAGSLARFTHVDRFPAVLDFAFQSAVEKVVAEGGPPSGLTRLFYMDPLYAGVEGAPQQLPTFLGNHDIGRFSTFVRKANPDASDAEQLARVKLAHSMLLLLRGVPTIYSGDEQGFVGDGHDQDAREPLFPSQVAVYNDNRL</sequence>
<dbReference type="Gene3D" id="3.20.20.80">
    <property type="entry name" value="Glycosidases"/>
    <property type="match status" value="1"/>
</dbReference>
<evidence type="ECO:0000256" key="8">
    <source>
        <dbReference type="SAM" id="SignalP"/>
    </source>
</evidence>
<dbReference type="EMBL" id="VFSU01000027">
    <property type="protein sequence ID" value="TPE60357.1"/>
    <property type="molecule type" value="Genomic_DNA"/>
</dbReference>
<dbReference type="GO" id="GO:0005975">
    <property type="term" value="P:carbohydrate metabolic process"/>
    <property type="evidence" value="ECO:0007669"/>
    <property type="project" value="InterPro"/>
</dbReference>
<feature type="domain" description="Glycosyl hydrolase family 13 catalytic" evidence="9">
    <location>
        <begin position="35"/>
        <end position="476"/>
    </location>
</feature>
<dbReference type="OrthoDB" id="9805159at2"/>
<dbReference type="GO" id="GO:0005509">
    <property type="term" value="F:calcium ion binding"/>
    <property type="evidence" value="ECO:0007669"/>
    <property type="project" value="InterPro"/>
</dbReference>
<feature type="signal peptide" evidence="8">
    <location>
        <begin position="1"/>
        <end position="20"/>
    </location>
</feature>
<dbReference type="RefSeq" id="WP_140928566.1">
    <property type="nucleotide sequence ID" value="NZ_VFSU01000027.1"/>
</dbReference>
<evidence type="ECO:0000256" key="1">
    <source>
        <dbReference type="ARBA" id="ARBA00001913"/>
    </source>
</evidence>
<dbReference type="SMART" id="SM00642">
    <property type="entry name" value="Aamy"/>
    <property type="match status" value="1"/>
</dbReference>
<feature type="non-terminal residue" evidence="10">
    <location>
        <position position="477"/>
    </location>
</feature>
<keyword evidence="5" id="KW-0106">Calcium</keyword>
<feature type="chain" id="PRO_5021440941" evidence="8">
    <location>
        <begin position="21"/>
        <end position="477"/>
    </location>
</feature>
<dbReference type="InterPro" id="IPR017853">
    <property type="entry name" value="GH"/>
</dbReference>
<accession>A0A501XJL3</accession>
<dbReference type="Pfam" id="PF00128">
    <property type="entry name" value="Alpha-amylase"/>
    <property type="match status" value="1"/>
</dbReference>
<reference evidence="10 11" key="1">
    <citation type="submission" date="2019-06" db="EMBL/GenBank/DDBJ databases">
        <authorList>
            <person name="Lee I."/>
            <person name="Jang G.I."/>
            <person name="Hwang C.Y."/>
        </authorList>
    </citation>
    <scope>NUCLEOTIDE SEQUENCE [LARGE SCALE GENOMIC DNA]</scope>
    <source>
        <strain evidence="10 11">PAMC 28131</strain>
    </source>
</reference>
<comment type="similarity">
    <text evidence="2">Belongs to the glycosyl hydrolase 13 family.</text>
</comment>
<dbReference type="PIRSF" id="PIRSF001024">
    <property type="entry name" value="Alph-amyl_fung"/>
    <property type="match status" value="1"/>
</dbReference>
<keyword evidence="4" id="KW-0378">Hydrolase</keyword>
<evidence type="ECO:0000313" key="11">
    <source>
        <dbReference type="Proteomes" id="UP000319897"/>
    </source>
</evidence>
<keyword evidence="8" id="KW-0732">Signal</keyword>
<dbReference type="GO" id="GO:0004556">
    <property type="term" value="F:alpha-amylase activity"/>
    <property type="evidence" value="ECO:0007669"/>
    <property type="project" value="InterPro"/>
</dbReference>
<keyword evidence="11" id="KW-1185">Reference proteome</keyword>
<evidence type="ECO:0000256" key="7">
    <source>
        <dbReference type="ARBA" id="ARBA00023295"/>
    </source>
</evidence>
<dbReference type="AlphaFoldDB" id="A0A501XJL3"/>
<evidence type="ECO:0000256" key="3">
    <source>
        <dbReference type="ARBA" id="ARBA00022723"/>
    </source>
</evidence>
<comment type="caution">
    <text evidence="10">The sequence shown here is derived from an EMBL/GenBank/DDBJ whole genome shotgun (WGS) entry which is preliminary data.</text>
</comment>